<dbReference type="Gene3D" id="1.10.10.60">
    <property type="entry name" value="Homeodomain-like"/>
    <property type="match status" value="1"/>
</dbReference>
<dbReference type="PROSITE" id="PS50977">
    <property type="entry name" value="HTH_TETR_2"/>
    <property type="match status" value="1"/>
</dbReference>
<dbReference type="InterPro" id="IPR036271">
    <property type="entry name" value="Tet_transcr_reg_TetR-rel_C_sf"/>
</dbReference>
<keyword evidence="7" id="KW-1185">Reference proteome</keyword>
<dbReference type="InterPro" id="IPR009057">
    <property type="entry name" value="Homeodomain-like_sf"/>
</dbReference>
<feature type="domain" description="HTH tetR-type" evidence="5">
    <location>
        <begin position="10"/>
        <end position="70"/>
    </location>
</feature>
<evidence type="ECO:0000313" key="7">
    <source>
        <dbReference type="Proteomes" id="UP000800981"/>
    </source>
</evidence>
<dbReference type="SUPFAM" id="SSF48498">
    <property type="entry name" value="Tetracyclin repressor-like, C-terminal domain"/>
    <property type="match status" value="1"/>
</dbReference>
<dbReference type="Proteomes" id="UP000800981">
    <property type="component" value="Unassembled WGS sequence"/>
</dbReference>
<dbReference type="EMBL" id="JAANNP010000161">
    <property type="protein sequence ID" value="NHC16415.1"/>
    <property type="molecule type" value="Genomic_DNA"/>
</dbReference>
<gene>
    <name evidence="6" type="ORF">G9H71_21755</name>
</gene>
<dbReference type="PANTHER" id="PTHR47506">
    <property type="entry name" value="TRANSCRIPTIONAL REGULATORY PROTEIN"/>
    <property type="match status" value="1"/>
</dbReference>
<keyword evidence="1" id="KW-0805">Transcription regulation</keyword>
<proteinExistence type="predicted"/>
<accession>A0ABX0H3R7</accession>
<organism evidence="6 7">
    <name type="scientific">Motilibacter deserti</name>
    <dbReference type="NCBI Taxonomy" id="2714956"/>
    <lineage>
        <taxon>Bacteria</taxon>
        <taxon>Bacillati</taxon>
        <taxon>Actinomycetota</taxon>
        <taxon>Actinomycetes</taxon>
        <taxon>Motilibacterales</taxon>
        <taxon>Motilibacteraceae</taxon>
        <taxon>Motilibacter</taxon>
    </lineage>
</organism>
<evidence type="ECO:0000256" key="2">
    <source>
        <dbReference type="ARBA" id="ARBA00023125"/>
    </source>
</evidence>
<dbReference type="SUPFAM" id="SSF46689">
    <property type="entry name" value="Homeodomain-like"/>
    <property type="match status" value="1"/>
</dbReference>
<dbReference type="PANTHER" id="PTHR47506:SF7">
    <property type="entry name" value="TRANSCRIPTIONAL REGULATORY PROTEIN"/>
    <property type="match status" value="1"/>
</dbReference>
<reference evidence="6 7" key="1">
    <citation type="submission" date="2020-03" db="EMBL/GenBank/DDBJ databases">
        <title>Two novel Motilibacter sp.</title>
        <authorList>
            <person name="Liu S."/>
        </authorList>
    </citation>
    <scope>NUCLEOTIDE SEQUENCE [LARGE SCALE GENOMIC DNA]</scope>
    <source>
        <strain evidence="6 7">E257</strain>
    </source>
</reference>
<dbReference type="Gene3D" id="1.10.357.10">
    <property type="entry name" value="Tetracycline Repressor, domain 2"/>
    <property type="match status" value="1"/>
</dbReference>
<feature type="DNA-binding region" description="H-T-H motif" evidence="4">
    <location>
        <begin position="33"/>
        <end position="52"/>
    </location>
</feature>
<name>A0ABX0H3R7_9ACTN</name>
<dbReference type="PRINTS" id="PR00455">
    <property type="entry name" value="HTHTETR"/>
</dbReference>
<dbReference type="RefSeq" id="WP_166284856.1">
    <property type="nucleotide sequence ID" value="NZ_JAANNP010000161.1"/>
</dbReference>
<evidence type="ECO:0000256" key="4">
    <source>
        <dbReference type="PROSITE-ProRule" id="PRU00335"/>
    </source>
</evidence>
<sequence>MPRISDQDMAQTRQRIVDAASPRFRADGIDGIGIAALMKSAGMTHGGFYNHFASKDALAVAVCEDAFAASLATLARTVDETDPDRPSLAETLTGYLSPEHRDRPDGGCPSAALVSDAGRHGPAIQAAYARGVRGYIEGFDAAQQLEASGRGEALDPEEARRRSIALLSEIVGAMVLSRAIRLVDPDLSDEILAVNRRRLEQEC</sequence>
<evidence type="ECO:0000256" key="3">
    <source>
        <dbReference type="ARBA" id="ARBA00023163"/>
    </source>
</evidence>
<protein>
    <submittedName>
        <fullName evidence="6">TetR/AcrR family transcriptional regulator</fullName>
    </submittedName>
</protein>
<evidence type="ECO:0000256" key="1">
    <source>
        <dbReference type="ARBA" id="ARBA00023015"/>
    </source>
</evidence>
<keyword evidence="2 4" id="KW-0238">DNA-binding</keyword>
<evidence type="ECO:0000259" key="5">
    <source>
        <dbReference type="PROSITE" id="PS50977"/>
    </source>
</evidence>
<comment type="caution">
    <text evidence="6">The sequence shown here is derived from an EMBL/GenBank/DDBJ whole genome shotgun (WGS) entry which is preliminary data.</text>
</comment>
<evidence type="ECO:0000313" key="6">
    <source>
        <dbReference type="EMBL" id="NHC16415.1"/>
    </source>
</evidence>
<dbReference type="Pfam" id="PF00440">
    <property type="entry name" value="TetR_N"/>
    <property type="match status" value="1"/>
</dbReference>
<keyword evidence="3" id="KW-0804">Transcription</keyword>
<dbReference type="InterPro" id="IPR001647">
    <property type="entry name" value="HTH_TetR"/>
</dbReference>